<evidence type="ECO:0000256" key="10">
    <source>
        <dbReference type="ARBA" id="ARBA00023237"/>
    </source>
</evidence>
<keyword evidence="8 11" id="KW-0472">Membrane</keyword>
<dbReference type="AlphaFoldDB" id="A0A969WA80"/>
<dbReference type="PROSITE" id="PS01156">
    <property type="entry name" value="TONB_DEPENDENT_REC_2"/>
    <property type="match status" value="1"/>
</dbReference>
<dbReference type="NCBIfam" id="TIGR01786">
    <property type="entry name" value="TonB-hemlactrns"/>
    <property type="match status" value="1"/>
</dbReference>
<evidence type="ECO:0000256" key="4">
    <source>
        <dbReference type="ARBA" id="ARBA00022452"/>
    </source>
</evidence>
<dbReference type="InterPro" id="IPR012910">
    <property type="entry name" value="Plug_dom"/>
</dbReference>
<keyword evidence="19" id="KW-1185">Reference proteome</keyword>
<feature type="domain" description="TonB-dependent receptor plug" evidence="17">
    <location>
        <begin position="73"/>
        <end position="168"/>
    </location>
</feature>
<keyword evidence="9 18" id="KW-0675">Receptor</keyword>
<evidence type="ECO:0000256" key="14">
    <source>
        <dbReference type="SAM" id="MobiDB-lite"/>
    </source>
</evidence>
<keyword evidence="10 11" id="KW-0998">Cell outer membrane</keyword>
<dbReference type="GO" id="GO:0044718">
    <property type="term" value="P:siderophore transmembrane transport"/>
    <property type="evidence" value="ECO:0007669"/>
    <property type="project" value="TreeGrafter"/>
</dbReference>
<dbReference type="PANTHER" id="PTHR30069">
    <property type="entry name" value="TONB-DEPENDENT OUTER MEMBRANE RECEPTOR"/>
    <property type="match status" value="1"/>
</dbReference>
<keyword evidence="4 11" id="KW-1134">Transmembrane beta strand</keyword>
<comment type="caution">
    <text evidence="18">The sequence shown here is derived from an EMBL/GenBank/DDBJ whole genome shotgun (WGS) entry which is preliminary data.</text>
</comment>
<accession>A0A969WA80</accession>
<evidence type="ECO:0000256" key="3">
    <source>
        <dbReference type="ARBA" id="ARBA00022448"/>
    </source>
</evidence>
<dbReference type="InterPro" id="IPR037066">
    <property type="entry name" value="Plug_dom_sf"/>
</dbReference>
<dbReference type="Gene3D" id="2.170.130.10">
    <property type="entry name" value="TonB-dependent receptor, plug domain"/>
    <property type="match status" value="1"/>
</dbReference>
<feature type="short sequence motif" description="TonB C-terminal box" evidence="12">
    <location>
        <begin position="723"/>
        <end position="740"/>
    </location>
</feature>
<dbReference type="CDD" id="cd01347">
    <property type="entry name" value="ligand_gated_channel"/>
    <property type="match status" value="1"/>
</dbReference>
<evidence type="ECO:0000313" key="18">
    <source>
        <dbReference type="EMBL" id="NKF22360.1"/>
    </source>
</evidence>
<evidence type="ECO:0000256" key="6">
    <source>
        <dbReference type="ARBA" id="ARBA00022729"/>
    </source>
</evidence>
<dbReference type="GO" id="GO:0009279">
    <property type="term" value="C:cell outer membrane"/>
    <property type="evidence" value="ECO:0007669"/>
    <property type="project" value="UniProtKB-SubCell"/>
</dbReference>
<dbReference type="PROSITE" id="PS52016">
    <property type="entry name" value="TONB_DEPENDENT_REC_3"/>
    <property type="match status" value="1"/>
</dbReference>
<dbReference type="NCBIfam" id="TIGR01785">
    <property type="entry name" value="TonB-hemin"/>
    <property type="match status" value="1"/>
</dbReference>
<evidence type="ECO:0000256" key="1">
    <source>
        <dbReference type="ARBA" id="ARBA00004571"/>
    </source>
</evidence>
<dbReference type="InterPro" id="IPR039426">
    <property type="entry name" value="TonB-dep_rcpt-like"/>
</dbReference>
<evidence type="ECO:0000313" key="19">
    <source>
        <dbReference type="Proteomes" id="UP000653472"/>
    </source>
</evidence>
<evidence type="ECO:0000256" key="7">
    <source>
        <dbReference type="ARBA" id="ARBA00023077"/>
    </source>
</evidence>
<dbReference type="Pfam" id="PF07715">
    <property type="entry name" value="Plug"/>
    <property type="match status" value="1"/>
</dbReference>
<evidence type="ECO:0000259" key="16">
    <source>
        <dbReference type="Pfam" id="PF00593"/>
    </source>
</evidence>
<dbReference type="Pfam" id="PF00593">
    <property type="entry name" value="TonB_dep_Rec_b-barrel"/>
    <property type="match status" value="1"/>
</dbReference>
<keyword evidence="3 11" id="KW-0813">Transport</keyword>
<dbReference type="Gene3D" id="2.40.170.20">
    <property type="entry name" value="TonB-dependent receptor, beta-barrel domain"/>
    <property type="match status" value="1"/>
</dbReference>
<organism evidence="18 19">
    <name type="scientific">Solimonas marina</name>
    <dbReference type="NCBI Taxonomy" id="2714601"/>
    <lineage>
        <taxon>Bacteria</taxon>
        <taxon>Pseudomonadati</taxon>
        <taxon>Pseudomonadota</taxon>
        <taxon>Gammaproteobacteria</taxon>
        <taxon>Nevskiales</taxon>
        <taxon>Nevskiaceae</taxon>
        <taxon>Solimonas</taxon>
    </lineage>
</organism>
<gene>
    <name evidence="18" type="ORF">G7Y82_08515</name>
</gene>
<dbReference type="SUPFAM" id="SSF56935">
    <property type="entry name" value="Porins"/>
    <property type="match status" value="1"/>
</dbReference>
<dbReference type="InterPro" id="IPR000531">
    <property type="entry name" value="Beta-barrel_TonB"/>
</dbReference>
<feature type="region of interest" description="Disordered" evidence="14">
    <location>
        <begin position="228"/>
        <end position="250"/>
    </location>
</feature>
<dbReference type="GO" id="GO:0015344">
    <property type="term" value="F:siderophore uptake transmembrane transporter activity"/>
    <property type="evidence" value="ECO:0007669"/>
    <property type="project" value="TreeGrafter"/>
</dbReference>
<dbReference type="EMBL" id="JAAVXB010000004">
    <property type="protein sequence ID" value="NKF22360.1"/>
    <property type="molecule type" value="Genomic_DNA"/>
</dbReference>
<evidence type="ECO:0000256" key="5">
    <source>
        <dbReference type="ARBA" id="ARBA00022692"/>
    </source>
</evidence>
<evidence type="ECO:0000256" key="2">
    <source>
        <dbReference type="ARBA" id="ARBA00008143"/>
    </source>
</evidence>
<dbReference type="Proteomes" id="UP000653472">
    <property type="component" value="Unassembled WGS sequence"/>
</dbReference>
<comment type="similarity">
    <text evidence="2">Belongs to the TonB-dependent receptor family. Hemoglobin/haptoglobin binding protein subfamily.</text>
</comment>
<proteinExistence type="inferred from homology"/>
<sequence length="740" mass="81302">MRERSDWRRTAAVVATFASLLTICTAAAAQDSTTADDGTAQQPTRLQAVKVQATADADTSSPGKPAALTRHTDKQTLTTLQIDSLADYARRLDAGVDFDSNNQSVNIRGLDENRVLTTIDDIRIPWLDDGARGVQGGVSTYDFDSLSAIDVVKSADSSFFGTGALGGVLALQTMNPEDLLGDDKTVGSLTKAIYNGSDDSWGLHQALAGRLGDTLLLVQAGYRRGNELDNKGDVGGTGSTRSKPNPSDYDQDNLLVKLNQYLAGGHRLGFTGELFTRDEDIDTLTSVGSTYSRYDTDEINKRQRAVLRYDYLAERDSGLVRQAHANLYVQRVTMQTNTDAYRTTLPIGTYDRDSDLEERSYGLNGYTELGFASGPLQHHLSLGGEAFLTRTTQYAAGEDNCTALIPTCLFLHVNQSDMPDVDGTTLGLYVQDRISDTDDRVRVTPGLRYDAYRQDPQETASYTDNAAYEGLPPDSKDHKFSPKLMLEWQAVPGGWLYAQWAQAFRAPSATELYLTYGGSGTYVSVGNPDLKPETSNGYELGFKYGDERRGAGISLYDNRYRNFIDSITTTAADAGLDGSYPYGVFQYVNRLHVEIYGIEAQARWTFDSGWHGWTSIVYAVGKDTDEDEHLNSIPPLKGIVGAGYQARTWGSDLSMTAADHRNKVEDDSSDLNKTPGYAIVDLTGWWQPEALGGLRLQAGVFNLFDRLYYKALDLPDSASQPKAYYSQPGRAFKASLQYQF</sequence>
<comment type="subcellular location">
    <subcellularLocation>
        <location evidence="1 11">Cell outer membrane</location>
        <topology evidence="1 11">Multi-pass membrane protein</topology>
    </subcellularLocation>
</comment>
<dbReference type="RefSeq" id="WP_168147626.1">
    <property type="nucleotide sequence ID" value="NZ_JAAVXB010000004.1"/>
</dbReference>
<dbReference type="InterPro" id="IPR010949">
    <property type="entry name" value="TonB_Hb/transfer/lactofer_rcpt"/>
</dbReference>
<dbReference type="InterPro" id="IPR010917">
    <property type="entry name" value="TonB_rcpt_CS"/>
</dbReference>
<evidence type="ECO:0000256" key="9">
    <source>
        <dbReference type="ARBA" id="ARBA00023170"/>
    </source>
</evidence>
<evidence type="ECO:0000256" key="13">
    <source>
        <dbReference type="RuleBase" id="RU003357"/>
    </source>
</evidence>
<name>A0A969WA80_9GAMM</name>
<evidence type="ECO:0000256" key="12">
    <source>
        <dbReference type="PROSITE-ProRule" id="PRU10144"/>
    </source>
</evidence>
<feature type="signal peptide" evidence="15">
    <location>
        <begin position="1"/>
        <end position="28"/>
    </location>
</feature>
<dbReference type="GO" id="GO:0015232">
    <property type="term" value="F:heme transmembrane transporter activity"/>
    <property type="evidence" value="ECO:0007669"/>
    <property type="project" value="InterPro"/>
</dbReference>
<keyword evidence="7 13" id="KW-0798">TonB box</keyword>
<keyword evidence="6 15" id="KW-0732">Signal</keyword>
<dbReference type="InterPro" id="IPR036942">
    <property type="entry name" value="Beta-barrel_TonB_sf"/>
</dbReference>
<keyword evidence="5 11" id="KW-0812">Transmembrane</keyword>
<reference evidence="18" key="1">
    <citation type="submission" date="2020-03" db="EMBL/GenBank/DDBJ databases">
        <title>Solimonas marina sp. nov., isolated from deep seawater of the Pacific Ocean.</title>
        <authorList>
            <person name="Liu X."/>
            <person name="Lai Q."/>
            <person name="Sun F."/>
            <person name="Gai Y."/>
            <person name="Li G."/>
            <person name="Shao Z."/>
        </authorList>
    </citation>
    <scope>NUCLEOTIDE SEQUENCE</scope>
    <source>
        <strain evidence="18">C16B3</strain>
    </source>
</reference>
<dbReference type="PANTHER" id="PTHR30069:SF29">
    <property type="entry name" value="HEMOGLOBIN AND HEMOGLOBIN-HAPTOGLOBIN-BINDING PROTEIN 1-RELATED"/>
    <property type="match status" value="1"/>
</dbReference>
<evidence type="ECO:0000256" key="8">
    <source>
        <dbReference type="ARBA" id="ARBA00023136"/>
    </source>
</evidence>
<evidence type="ECO:0000256" key="15">
    <source>
        <dbReference type="SAM" id="SignalP"/>
    </source>
</evidence>
<evidence type="ECO:0000259" key="17">
    <source>
        <dbReference type="Pfam" id="PF07715"/>
    </source>
</evidence>
<feature type="domain" description="TonB-dependent receptor-like beta-barrel" evidence="16">
    <location>
        <begin position="250"/>
        <end position="703"/>
    </location>
</feature>
<feature type="chain" id="PRO_5037906132" evidence="15">
    <location>
        <begin position="29"/>
        <end position="740"/>
    </location>
</feature>
<evidence type="ECO:0000256" key="11">
    <source>
        <dbReference type="PROSITE-ProRule" id="PRU01360"/>
    </source>
</evidence>
<dbReference type="InterPro" id="IPR011276">
    <property type="entry name" value="TonB_haem/Hb_rcpt"/>
</dbReference>
<protein>
    <submittedName>
        <fullName evidence="18">TonB-dependent hemoglobin/transferrin/lactoferrin family receptor</fullName>
    </submittedName>
</protein>